<organism evidence="1">
    <name type="scientific">Enterobacter cloacae</name>
    <dbReference type="NCBI Taxonomy" id="550"/>
    <lineage>
        <taxon>Bacteria</taxon>
        <taxon>Pseudomonadati</taxon>
        <taxon>Pseudomonadota</taxon>
        <taxon>Gammaproteobacteria</taxon>
        <taxon>Enterobacterales</taxon>
        <taxon>Enterobacteriaceae</taxon>
        <taxon>Enterobacter</taxon>
        <taxon>Enterobacter cloacae complex</taxon>
    </lineage>
</organism>
<dbReference type="EMBL" id="MF344581">
    <property type="protein sequence ID" value="AVE23754.1"/>
    <property type="molecule type" value="Genomic_DNA"/>
</dbReference>
<geneLocation type="plasmid" evidence="1">
    <name>p13E573-HI2</name>
</geneLocation>
<evidence type="ECO:0000313" key="1">
    <source>
        <dbReference type="EMBL" id="AVE23754.1"/>
    </source>
</evidence>
<dbReference type="AlphaFoldDB" id="A0A2L1KML7"/>
<name>A0A2L1KML7_ENTCL</name>
<protein>
    <submittedName>
        <fullName evidence="1">Uncharacterized protein</fullName>
    </submittedName>
</protein>
<sequence length="39" mass="4447">MTIFVTRLNDTFASVQKSNFGWLKTLVYDNVKSVAGTFF</sequence>
<reference evidence="1" key="1">
    <citation type="submission" date="2017-06" db="EMBL/GenBank/DDBJ databases">
        <title>Complete sequence of p13E573-HI2.</title>
        <authorList>
            <person name="Jiang X."/>
            <person name="Feng J."/>
            <person name="Zeng L."/>
            <person name="Zhang D."/>
            <person name="Zhan Z."/>
            <person name="Zhao Y."/>
            <person name="Luo W."/>
            <person name="Zhou D."/>
        </authorList>
    </citation>
    <scope>NUCLEOTIDE SEQUENCE</scope>
    <source>
        <strain evidence="1">13E573</strain>
        <plasmid evidence="1">p13E573-HI2</plasmid>
    </source>
</reference>
<proteinExistence type="predicted"/>
<keyword evidence="1" id="KW-0614">Plasmid</keyword>
<accession>A0A2L1KML7</accession>